<evidence type="ECO:0000313" key="5">
    <source>
        <dbReference type="EMBL" id="MBN9643838.1"/>
    </source>
</evidence>
<name>A0A939IX95_9CORY</name>
<accession>A0A939IX95</accession>
<dbReference type="Gene3D" id="3.40.190.10">
    <property type="entry name" value="Periplasmic binding protein-like II"/>
    <property type="match status" value="2"/>
</dbReference>
<comment type="similarity">
    <text evidence="1">Belongs to the bacterial solute-binding protein ModA family.</text>
</comment>
<dbReference type="GO" id="GO:0046872">
    <property type="term" value="F:metal ion binding"/>
    <property type="evidence" value="ECO:0007669"/>
    <property type="project" value="UniProtKB-KW"/>
</dbReference>
<dbReference type="AlphaFoldDB" id="A0A939IX95"/>
<gene>
    <name evidence="5" type="primary">modA</name>
    <name evidence="5" type="ORF">JZY06_04265</name>
</gene>
<comment type="caution">
    <text evidence="5">The sequence shown here is derived from an EMBL/GenBank/DDBJ whole genome shotgun (WGS) entry which is preliminary data.</text>
</comment>
<keyword evidence="4" id="KW-0500">Molybdenum</keyword>
<dbReference type="SUPFAM" id="SSF53850">
    <property type="entry name" value="Periplasmic binding protein-like II"/>
    <property type="match status" value="1"/>
</dbReference>
<evidence type="ECO:0000256" key="1">
    <source>
        <dbReference type="ARBA" id="ARBA00009175"/>
    </source>
</evidence>
<dbReference type="PIRSF" id="PIRSF004846">
    <property type="entry name" value="ModA"/>
    <property type="match status" value="1"/>
</dbReference>
<dbReference type="PROSITE" id="PS51257">
    <property type="entry name" value="PROKAR_LIPOPROTEIN"/>
    <property type="match status" value="1"/>
</dbReference>
<feature type="binding site" evidence="4">
    <location>
        <position position="196"/>
    </location>
    <ligand>
        <name>molybdate</name>
        <dbReference type="ChEBI" id="CHEBI:36264"/>
    </ligand>
</feature>
<dbReference type="GO" id="GO:0015689">
    <property type="term" value="P:molybdate ion transport"/>
    <property type="evidence" value="ECO:0007669"/>
    <property type="project" value="InterPro"/>
</dbReference>
<feature type="binding site" evidence="4">
    <location>
        <position position="178"/>
    </location>
    <ligand>
        <name>molybdate</name>
        <dbReference type="ChEBI" id="CHEBI:36264"/>
    </ligand>
</feature>
<dbReference type="RefSeq" id="WP_207118560.1">
    <property type="nucleotide sequence ID" value="NZ_JAFLEQ010000008.1"/>
</dbReference>
<evidence type="ECO:0000256" key="3">
    <source>
        <dbReference type="ARBA" id="ARBA00022729"/>
    </source>
</evidence>
<evidence type="ECO:0000256" key="4">
    <source>
        <dbReference type="PIRSR" id="PIRSR004846-1"/>
    </source>
</evidence>
<dbReference type="EMBL" id="JAFLEQ010000008">
    <property type="protein sequence ID" value="MBN9643838.1"/>
    <property type="molecule type" value="Genomic_DNA"/>
</dbReference>
<dbReference type="InterPro" id="IPR005950">
    <property type="entry name" value="ModA"/>
</dbReference>
<sequence>MRGLRATAAVLTCVAVMGSGGCSPRSSDDGAPASLTDAPVRVLAAASLTDAFQTMIDSFTAEHPEVEFAPLVTGGSQKLVQQVNEGAPADVLALAGEENLKALTAPAADADFRIFATNTLVIVTPKGNPKHISGLSDLAADDVRVAVCVRQAPCGRATGKLLDTYGIAVHRPTEENNVRATLAKAEIGEVDAAVVYRSDALGNDAVDTVVVAEAADIVNRYPIAALSDSDAAEQFVDYVVSDKGQKILADKGLGGPVR</sequence>
<reference evidence="5" key="1">
    <citation type="submission" date="2021-03" db="EMBL/GenBank/DDBJ databases">
        <authorList>
            <person name="Sun Q."/>
        </authorList>
    </citation>
    <scope>NUCLEOTIDE SEQUENCE</scope>
    <source>
        <strain evidence="5">CCM 8862</strain>
    </source>
</reference>
<keyword evidence="3" id="KW-0732">Signal</keyword>
<keyword evidence="2 4" id="KW-0479">Metal-binding</keyword>
<proteinExistence type="inferred from homology"/>
<organism evidence="5 6">
    <name type="scientific">Corynebacterium mendelii</name>
    <dbReference type="NCBI Taxonomy" id="2765362"/>
    <lineage>
        <taxon>Bacteria</taxon>
        <taxon>Bacillati</taxon>
        <taxon>Actinomycetota</taxon>
        <taxon>Actinomycetes</taxon>
        <taxon>Mycobacteriales</taxon>
        <taxon>Corynebacteriaceae</taxon>
        <taxon>Corynebacterium</taxon>
    </lineage>
</organism>
<dbReference type="PANTHER" id="PTHR30632">
    <property type="entry name" value="MOLYBDATE-BINDING PERIPLASMIC PROTEIN"/>
    <property type="match status" value="1"/>
</dbReference>
<dbReference type="GO" id="GO:0030973">
    <property type="term" value="F:molybdate ion binding"/>
    <property type="evidence" value="ECO:0007669"/>
    <property type="project" value="TreeGrafter"/>
</dbReference>
<evidence type="ECO:0000313" key="6">
    <source>
        <dbReference type="Proteomes" id="UP000664332"/>
    </source>
</evidence>
<evidence type="ECO:0000256" key="2">
    <source>
        <dbReference type="ARBA" id="ARBA00022723"/>
    </source>
</evidence>
<dbReference type="Pfam" id="PF13531">
    <property type="entry name" value="SBP_bac_11"/>
    <property type="match status" value="1"/>
</dbReference>
<protein>
    <submittedName>
        <fullName evidence="5">Molybdate ABC transporter substrate-binding protein</fullName>
    </submittedName>
</protein>
<dbReference type="InterPro" id="IPR050682">
    <property type="entry name" value="ModA/WtpA"/>
</dbReference>
<dbReference type="PANTHER" id="PTHR30632:SF0">
    <property type="entry name" value="SULFATE-BINDING PROTEIN"/>
    <property type="match status" value="1"/>
</dbReference>
<feature type="binding site" evidence="4">
    <location>
        <position position="76"/>
    </location>
    <ligand>
        <name>molybdate</name>
        <dbReference type="ChEBI" id="CHEBI:36264"/>
    </ligand>
</feature>
<feature type="binding site" evidence="4">
    <location>
        <position position="47"/>
    </location>
    <ligand>
        <name>molybdate</name>
        <dbReference type="ChEBI" id="CHEBI:36264"/>
    </ligand>
</feature>
<dbReference type="Proteomes" id="UP000664332">
    <property type="component" value="Unassembled WGS sequence"/>
</dbReference>
<dbReference type="NCBIfam" id="TIGR01256">
    <property type="entry name" value="modA"/>
    <property type="match status" value="1"/>
</dbReference>
<keyword evidence="6" id="KW-1185">Reference proteome</keyword>